<reference evidence="1 2" key="1">
    <citation type="submission" date="2017-09" db="EMBL/GenBank/DDBJ databases">
        <title>Large-scale bioinformatics analysis of Bacillus genomes uncovers conserved roles of natural products in bacterial physiology.</title>
        <authorList>
            <consortium name="Agbiome Team Llc"/>
            <person name="Bleich R.M."/>
            <person name="Grubbs K.J."/>
            <person name="Santa Maria K.C."/>
            <person name="Allen S.E."/>
            <person name="Farag S."/>
            <person name="Shank E.A."/>
            <person name="Bowers A."/>
        </authorList>
    </citation>
    <scope>NUCLEOTIDE SEQUENCE [LARGE SCALE GENOMIC DNA]</scope>
    <source>
        <strain evidence="1 2">AFS080080</strain>
    </source>
</reference>
<dbReference type="RefSeq" id="WP_098068853.1">
    <property type="nucleotide sequence ID" value="NZ_JAOPTK010000098.1"/>
</dbReference>
<dbReference type="InterPro" id="IPR000182">
    <property type="entry name" value="GNAT_dom"/>
</dbReference>
<dbReference type="Pfam" id="PF00583">
    <property type="entry name" value="Acetyltransf_1"/>
    <property type="match status" value="1"/>
</dbReference>
<dbReference type="CDD" id="cd04301">
    <property type="entry name" value="NAT_SF"/>
    <property type="match status" value="1"/>
</dbReference>
<keyword evidence="1" id="KW-0808">Transferase</keyword>
<protein>
    <submittedName>
        <fullName evidence="1">GNAT family N-acetyltransferase</fullName>
    </submittedName>
</protein>
<dbReference type="AlphaFoldDB" id="A0A2B5GM71"/>
<dbReference type="GO" id="GO:0016747">
    <property type="term" value="F:acyltransferase activity, transferring groups other than amino-acyl groups"/>
    <property type="evidence" value="ECO:0007669"/>
    <property type="project" value="InterPro"/>
</dbReference>
<dbReference type="EMBL" id="NVGE01000054">
    <property type="protein sequence ID" value="PFZ22411.1"/>
    <property type="molecule type" value="Genomic_DNA"/>
</dbReference>
<dbReference type="Proteomes" id="UP000223311">
    <property type="component" value="Unassembled WGS sequence"/>
</dbReference>
<sequence>MEFLHIENDEVLINNMAQLYCKVFEKTNFTEMIERINRHIEYTGFKGIVAMNEENEVVGFTYGYRSLDGQYYNQLMRKSLNCGQVEQWLEDCFEFVELAVHPQYRNEGLGTTLHNKLLEGISNRTSVLTTQINNKKARSLYERLDWVDVLEPFHPSKNDVPYVIMGKNLKMKVNG</sequence>
<organism evidence="1 2">
    <name type="scientific">Bacillus wiedmannii</name>
    <dbReference type="NCBI Taxonomy" id="1890302"/>
    <lineage>
        <taxon>Bacteria</taxon>
        <taxon>Bacillati</taxon>
        <taxon>Bacillota</taxon>
        <taxon>Bacilli</taxon>
        <taxon>Bacillales</taxon>
        <taxon>Bacillaceae</taxon>
        <taxon>Bacillus</taxon>
        <taxon>Bacillus cereus group</taxon>
    </lineage>
</organism>
<dbReference type="SUPFAM" id="SSF55729">
    <property type="entry name" value="Acyl-CoA N-acyltransferases (Nat)"/>
    <property type="match status" value="1"/>
</dbReference>
<evidence type="ECO:0000313" key="1">
    <source>
        <dbReference type="EMBL" id="PFZ22411.1"/>
    </source>
</evidence>
<proteinExistence type="predicted"/>
<evidence type="ECO:0000313" key="2">
    <source>
        <dbReference type="Proteomes" id="UP000223311"/>
    </source>
</evidence>
<dbReference type="Gene3D" id="3.40.630.30">
    <property type="match status" value="1"/>
</dbReference>
<dbReference type="PROSITE" id="PS51186">
    <property type="entry name" value="GNAT"/>
    <property type="match status" value="1"/>
</dbReference>
<gene>
    <name evidence="1" type="ORF">COL66_25925</name>
</gene>
<name>A0A2B5GM71_9BACI</name>
<accession>A0A2B5GM71</accession>
<dbReference type="InterPro" id="IPR016181">
    <property type="entry name" value="Acyl_CoA_acyltransferase"/>
</dbReference>
<comment type="caution">
    <text evidence="1">The sequence shown here is derived from an EMBL/GenBank/DDBJ whole genome shotgun (WGS) entry which is preliminary data.</text>
</comment>